<keyword evidence="2" id="KW-1185">Reference proteome</keyword>
<dbReference type="EMBL" id="JACOPR010000002">
    <property type="protein sequence ID" value="MBC5729739.1"/>
    <property type="molecule type" value="Genomic_DNA"/>
</dbReference>
<protein>
    <recommendedName>
        <fullName evidence="3">Glycosyl transferase</fullName>
    </recommendedName>
</protein>
<dbReference type="Proteomes" id="UP000660021">
    <property type="component" value="Unassembled WGS sequence"/>
</dbReference>
<organism evidence="1 2">
    <name type="scientific">Pseudoflavonifractor hominis</name>
    <dbReference type="NCBI Taxonomy" id="2763059"/>
    <lineage>
        <taxon>Bacteria</taxon>
        <taxon>Bacillati</taxon>
        <taxon>Bacillota</taxon>
        <taxon>Clostridia</taxon>
        <taxon>Eubacteriales</taxon>
        <taxon>Oscillospiraceae</taxon>
        <taxon>Pseudoflavonifractor</taxon>
    </lineage>
</organism>
<sequence length="370" mass="43305">MIIFTSVCANYVHKARTLAQSVKRNIPDATMVLCLVEREISNAIPDECFDHIVLAKDAWEGNFDRFIFKHSIVEASTAVKGQFFRYLMDRFTEEDKFVYLDPDTYVYSDFVELREMLDQYPIVLCPHLLKPGNIDMELSSTAHGVYNLGFLGIKRSDEGRKCVDWWAERLYLFCYDDIQRGIFTDQKWFDLVPSFFDAKIFKHHGYDFAPWSLMNCNITRDDGGYYIEGDPLRFIHFSGFGASAENCMDKWLPEEGQLFRELYAKYAAEHNQNDADHISKTPWSYANYYSGEEVKREVREAYRENYDVMFLYDDPFAKSNKIYQELLGVESNGKIKKPSKWKRRLQKARVILASKGICGLAKAFVQWIKR</sequence>
<dbReference type="SUPFAM" id="SSF53448">
    <property type="entry name" value="Nucleotide-diphospho-sugar transferases"/>
    <property type="match status" value="1"/>
</dbReference>
<evidence type="ECO:0000313" key="2">
    <source>
        <dbReference type="Proteomes" id="UP000660021"/>
    </source>
</evidence>
<dbReference type="RefSeq" id="WP_101692179.1">
    <property type="nucleotide sequence ID" value="NZ_JACOPR010000002.1"/>
</dbReference>
<comment type="caution">
    <text evidence="1">The sequence shown here is derived from an EMBL/GenBank/DDBJ whole genome shotgun (WGS) entry which is preliminary data.</text>
</comment>
<accession>A0ABR7HQE2</accession>
<evidence type="ECO:0000313" key="1">
    <source>
        <dbReference type="EMBL" id="MBC5729739.1"/>
    </source>
</evidence>
<evidence type="ECO:0008006" key="3">
    <source>
        <dbReference type="Google" id="ProtNLM"/>
    </source>
</evidence>
<gene>
    <name evidence="1" type="ORF">H8S34_02685</name>
</gene>
<name>A0ABR7HQE2_9FIRM</name>
<dbReference type="Gene3D" id="3.90.550.10">
    <property type="entry name" value="Spore Coat Polysaccharide Biosynthesis Protein SpsA, Chain A"/>
    <property type="match status" value="1"/>
</dbReference>
<dbReference type="InterPro" id="IPR029044">
    <property type="entry name" value="Nucleotide-diphossugar_trans"/>
</dbReference>
<reference evidence="1 2" key="1">
    <citation type="submission" date="2020-08" db="EMBL/GenBank/DDBJ databases">
        <title>Genome public.</title>
        <authorList>
            <person name="Liu C."/>
            <person name="Sun Q."/>
        </authorList>
    </citation>
    <scope>NUCLEOTIDE SEQUENCE [LARGE SCALE GENOMIC DNA]</scope>
    <source>
        <strain evidence="1 2">New-38</strain>
    </source>
</reference>
<proteinExistence type="predicted"/>